<proteinExistence type="predicted"/>
<dbReference type="EMBL" id="BMKP01000009">
    <property type="protein sequence ID" value="GGF23362.1"/>
    <property type="molecule type" value="Genomic_DNA"/>
</dbReference>
<comment type="caution">
    <text evidence="1">The sequence shown here is derived from an EMBL/GenBank/DDBJ whole genome shotgun (WGS) entry which is preliminary data.</text>
</comment>
<reference evidence="2" key="1">
    <citation type="journal article" date="2019" name="Int. J. Syst. Evol. Microbiol.">
        <title>The Global Catalogue of Microorganisms (GCM) 10K type strain sequencing project: providing services to taxonomists for standard genome sequencing and annotation.</title>
        <authorList>
            <consortium name="The Broad Institute Genomics Platform"/>
            <consortium name="The Broad Institute Genome Sequencing Center for Infectious Disease"/>
            <person name="Wu L."/>
            <person name="Ma J."/>
        </authorList>
    </citation>
    <scope>NUCLEOTIDE SEQUENCE [LARGE SCALE GENOMIC DNA]</scope>
    <source>
        <strain evidence="2">CGMCC 1.16060</strain>
    </source>
</reference>
<evidence type="ECO:0000313" key="1">
    <source>
        <dbReference type="EMBL" id="GGF23362.1"/>
    </source>
</evidence>
<name>A0ABQ1URJ4_9FLAO</name>
<evidence type="ECO:0000313" key="2">
    <source>
        <dbReference type="Proteomes" id="UP000655016"/>
    </source>
</evidence>
<accession>A0ABQ1URJ4</accession>
<organism evidence="1 2">
    <name type="scientific">Flavobacterium limi</name>
    <dbReference type="NCBI Taxonomy" id="2045105"/>
    <lineage>
        <taxon>Bacteria</taxon>
        <taxon>Pseudomonadati</taxon>
        <taxon>Bacteroidota</taxon>
        <taxon>Flavobacteriia</taxon>
        <taxon>Flavobacteriales</taxon>
        <taxon>Flavobacteriaceae</taxon>
        <taxon>Flavobacterium</taxon>
    </lineage>
</organism>
<sequence>MQMEHEEELVQVILDGNAQSVLDVYTSKLYGWIKSCNRLSSSAIADVVRTLDFNKSDAAIIICRTLKRALRDIDEHGEYSEEYGNADKIKGQIDALKKDIQLQQGYKWDYLYELTSILKNGHVCFASAAKETMTDPLQVEFMTNIEKTTSAERTDIIMNIKDFSFMSPLLDEAVLSVLSRYIREPSSDEDRIELKKQVRALDYYLQKRPFPLCFGTLIIGNLIEIAARLGDQEFADQVSPFINKITPNVVIYVSLSRFYSVFNNRNKLIKSIKLAAQHGAEKSDFNWFRTEDNPWQKDEEVQGLIPLSIDDYYLYKC</sequence>
<keyword evidence="2" id="KW-1185">Reference proteome</keyword>
<protein>
    <submittedName>
        <fullName evidence="1">Uncharacterized protein</fullName>
    </submittedName>
</protein>
<gene>
    <name evidence="1" type="ORF">GCM10011518_35830</name>
</gene>
<dbReference type="Proteomes" id="UP000655016">
    <property type="component" value="Unassembled WGS sequence"/>
</dbReference>